<accession>A0AA39TI93</accession>
<proteinExistence type="predicted"/>
<evidence type="ECO:0000313" key="2">
    <source>
        <dbReference type="Proteomes" id="UP001174934"/>
    </source>
</evidence>
<dbReference type="EMBL" id="JAULSR010000009">
    <property type="protein sequence ID" value="KAK0612412.1"/>
    <property type="molecule type" value="Genomic_DNA"/>
</dbReference>
<organism evidence="1 2">
    <name type="scientific">Bombardia bombarda</name>
    <dbReference type="NCBI Taxonomy" id="252184"/>
    <lineage>
        <taxon>Eukaryota</taxon>
        <taxon>Fungi</taxon>
        <taxon>Dikarya</taxon>
        <taxon>Ascomycota</taxon>
        <taxon>Pezizomycotina</taxon>
        <taxon>Sordariomycetes</taxon>
        <taxon>Sordariomycetidae</taxon>
        <taxon>Sordariales</taxon>
        <taxon>Lasiosphaeriaceae</taxon>
        <taxon>Bombardia</taxon>
    </lineage>
</organism>
<keyword evidence="2" id="KW-1185">Reference proteome</keyword>
<reference evidence="1" key="1">
    <citation type="submission" date="2023-06" db="EMBL/GenBank/DDBJ databases">
        <title>Genome-scale phylogeny and comparative genomics of the fungal order Sordariales.</title>
        <authorList>
            <consortium name="Lawrence Berkeley National Laboratory"/>
            <person name="Hensen N."/>
            <person name="Bonometti L."/>
            <person name="Westerberg I."/>
            <person name="Brannstrom I.O."/>
            <person name="Guillou S."/>
            <person name="Cros-Aarteil S."/>
            <person name="Calhoun S."/>
            <person name="Haridas S."/>
            <person name="Kuo A."/>
            <person name="Mondo S."/>
            <person name="Pangilinan J."/>
            <person name="Riley R."/>
            <person name="LaButti K."/>
            <person name="Andreopoulos B."/>
            <person name="Lipzen A."/>
            <person name="Chen C."/>
            <person name="Yanf M."/>
            <person name="Daum C."/>
            <person name="Ng V."/>
            <person name="Clum A."/>
            <person name="Steindorff A."/>
            <person name="Ohm R."/>
            <person name="Martin F."/>
            <person name="Silar P."/>
            <person name="Natvig D."/>
            <person name="Lalanne C."/>
            <person name="Gautier V."/>
            <person name="Ament-velasquez S.L."/>
            <person name="Kruys A."/>
            <person name="Hutchinson M.I."/>
            <person name="Powell A.J."/>
            <person name="Barry K."/>
            <person name="Miller A.N."/>
            <person name="Grigoriev I.V."/>
            <person name="Debuchy R."/>
            <person name="Gladieux P."/>
            <person name="Thoren M.H."/>
            <person name="Johannesson H."/>
        </authorList>
    </citation>
    <scope>NUCLEOTIDE SEQUENCE</scope>
    <source>
        <strain evidence="1">SMH3391-2</strain>
    </source>
</reference>
<dbReference type="Proteomes" id="UP001174934">
    <property type="component" value="Unassembled WGS sequence"/>
</dbReference>
<dbReference type="AlphaFoldDB" id="A0AA39TI93"/>
<comment type="caution">
    <text evidence="1">The sequence shown here is derived from an EMBL/GenBank/DDBJ whole genome shotgun (WGS) entry which is preliminary data.</text>
</comment>
<dbReference type="PANTHER" id="PTHR40619:SF3">
    <property type="entry name" value="FUNGAL STAND N-TERMINAL GOODBYE DOMAIN-CONTAINING PROTEIN"/>
    <property type="match status" value="1"/>
</dbReference>
<evidence type="ECO:0000313" key="1">
    <source>
        <dbReference type="EMBL" id="KAK0612412.1"/>
    </source>
</evidence>
<dbReference type="PANTHER" id="PTHR40619">
    <property type="entry name" value="FUNGAL STAND N-TERMINAL GOODBYE DOMAIN-CONTAINING PROTEIN"/>
    <property type="match status" value="1"/>
</dbReference>
<name>A0AA39TI93_9PEZI</name>
<protein>
    <submittedName>
        <fullName evidence="1">Uncharacterized protein</fullName>
    </submittedName>
</protein>
<sequence length="181" mass="20284">MSETYEMSNKMNEILNPQHSISRSPSPAPLISLPAATEQQLSPQDLQDWINIPDLTSHDLTYIDERRHVSVPADEQARGEQLIYARIFQDWLVFPTSSQLLVHGNYYNGGSRLISGLSLFSSSFAKALAEKTPRFLRLMFFCGLHEDSLMDDHTGGRALIQTFICQLLCQYDFGEAGVAGS</sequence>
<gene>
    <name evidence="1" type="ORF">B0T17DRAFT_648512</name>
</gene>